<evidence type="ECO:0000313" key="3">
    <source>
        <dbReference type="Proteomes" id="UP000196151"/>
    </source>
</evidence>
<protein>
    <submittedName>
        <fullName evidence="1">Uncharacterized protein</fullName>
    </submittedName>
</protein>
<accession>A0A200JEI9</accession>
<evidence type="ECO:0000313" key="2">
    <source>
        <dbReference type="EMBL" id="WYJ95573.1"/>
    </source>
</evidence>
<dbReference type="AlphaFoldDB" id="A0A200JEI9"/>
<gene>
    <name evidence="1" type="ORF">A5889_000530</name>
    <name evidence="2" type="ORF">A5889_003121</name>
</gene>
<reference evidence="1" key="1">
    <citation type="submission" date="2017-05" db="EMBL/GenBank/DDBJ databases">
        <title>The Genome Sequence of Enterococcus sp. 9D6_DIV0238.</title>
        <authorList>
            <consortium name="The Broad Institute Genomics Platform"/>
            <consortium name="The Broad Institute Genomic Center for Infectious Diseases"/>
            <person name="Earl A."/>
            <person name="Manson A."/>
            <person name="Schwartman J."/>
            <person name="Gilmore M."/>
            <person name="Abouelleil A."/>
            <person name="Cao P."/>
            <person name="Chapman S."/>
            <person name="Cusick C."/>
            <person name="Shea T."/>
            <person name="Young S."/>
            <person name="Neafsey D."/>
            <person name="Nusbaum C."/>
            <person name="Birren B."/>
        </authorList>
    </citation>
    <scope>NUCLEOTIDE SEQUENCE [LARGE SCALE GENOMIC DNA]</scope>
    <source>
        <strain evidence="1">9D6_DIV0238</strain>
    </source>
</reference>
<organism evidence="1">
    <name type="scientific">Candidatus Enterococcus dunnyi</name>
    <dbReference type="NCBI Taxonomy" id="1834192"/>
    <lineage>
        <taxon>Bacteria</taxon>
        <taxon>Bacillati</taxon>
        <taxon>Bacillota</taxon>
        <taxon>Bacilli</taxon>
        <taxon>Lactobacillales</taxon>
        <taxon>Enterococcaceae</taxon>
        <taxon>Enterococcus</taxon>
    </lineage>
</organism>
<name>A0A200JEI9_9ENTE</name>
<evidence type="ECO:0000313" key="1">
    <source>
        <dbReference type="EMBL" id="OUZ35055.1"/>
    </source>
</evidence>
<dbReference type="Proteomes" id="UP000196151">
    <property type="component" value="Chromosome"/>
</dbReference>
<reference evidence="2" key="2">
    <citation type="submission" date="2017-05" db="EMBL/GenBank/DDBJ databases">
        <authorList>
            <consortium name="The Broad Institute Genomics Platform"/>
            <consortium name="The Broad Institute Genomic Center for Infectious Diseases"/>
            <person name="Earl A."/>
            <person name="Manson A."/>
            <person name="Schwartman J."/>
            <person name="Gilmore M."/>
            <person name="Abouelleil A."/>
            <person name="Cao P."/>
            <person name="Chapman S."/>
            <person name="Cusick C."/>
            <person name="Shea T."/>
            <person name="Young S."/>
            <person name="Neafsey D."/>
            <person name="Nusbaum C."/>
            <person name="Birren B."/>
        </authorList>
    </citation>
    <scope>NUCLEOTIDE SEQUENCE</scope>
    <source>
        <strain evidence="2">9D6_DIV0238</strain>
    </source>
</reference>
<proteinExistence type="predicted"/>
<dbReference type="EMBL" id="CP147246">
    <property type="protein sequence ID" value="WYJ95573.1"/>
    <property type="molecule type" value="Genomic_DNA"/>
</dbReference>
<dbReference type="EMBL" id="NIBQ01000001">
    <property type="protein sequence ID" value="OUZ35055.1"/>
    <property type="molecule type" value="Genomic_DNA"/>
</dbReference>
<sequence>MFFVPPIAYDKVMKTIPSGKLTTVGENRQYFAKENQADFTDPITYGTFVSIVAWVSVQREQDPPPLGEH</sequence>
<reference evidence="2" key="3">
    <citation type="submission" date="2024-03" db="EMBL/GenBank/DDBJ databases">
        <title>The Genome Sequence of Enterococcus sp. DIV0238c.</title>
        <authorList>
            <consortium name="The Broad Institute Genomics Platform"/>
            <consortium name="The Broad Institute Microbial Omics Core"/>
            <consortium name="The Broad Institute Genomic Center for Infectious Diseases"/>
            <person name="Earl A."/>
            <person name="Manson A."/>
            <person name="Gilmore M."/>
            <person name="Schwartman J."/>
            <person name="Shea T."/>
            <person name="Abouelleil A."/>
            <person name="Cao P."/>
            <person name="Chapman S."/>
            <person name="Cusick C."/>
            <person name="Young S."/>
            <person name="Neafsey D."/>
            <person name="Nusbaum C."/>
            <person name="Birren B."/>
        </authorList>
    </citation>
    <scope>NUCLEOTIDE SEQUENCE</scope>
    <source>
        <strain evidence="2">9D6_DIV0238</strain>
    </source>
</reference>
<keyword evidence="3" id="KW-1185">Reference proteome</keyword>